<organism evidence="2 3">
    <name type="scientific">Crepidotus variabilis</name>
    <dbReference type="NCBI Taxonomy" id="179855"/>
    <lineage>
        <taxon>Eukaryota</taxon>
        <taxon>Fungi</taxon>
        <taxon>Dikarya</taxon>
        <taxon>Basidiomycota</taxon>
        <taxon>Agaricomycotina</taxon>
        <taxon>Agaricomycetes</taxon>
        <taxon>Agaricomycetidae</taxon>
        <taxon>Agaricales</taxon>
        <taxon>Agaricineae</taxon>
        <taxon>Crepidotaceae</taxon>
        <taxon>Crepidotus</taxon>
    </lineage>
</organism>
<reference evidence="2" key="1">
    <citation type="submission" date="2020-11" db="EMBL/GenBank/DDBJ databases">
        <authorList>
            <consortium name="DOE Joint Genome Institute"/>
            <person name="Ahrendt S."/>
            <person name="Riley R."/>
            <person name="Andreopoulos W."/>
            <person name="Labutti K."/>
            <person name="Pangilinan J."/>
            <person name="Ruiz-Duenas F.J."/>
            <person name="Barrasa J.M."/>
            <person name="Sanchez-Garcia M."/>
            <person name="Camarero S."/>
            <person name="Miyauchi S."/>
            <person name="Serrano A."/>
            <person name="Linde D."/>
            <person name="Babiker R."/>
            <person name="Drula E."/>
            <person name="Ayuso-Fernandez I."/>
            <person name="Pacheco R."/>
            <person name="Padilla G."/>
            <person name="Ferreira P."/>
            <person name="Barriuso J."/>
            <person name="Kellner H."/>
            <person name="Castanera R."/>
            <person name="Alfaro M."/>
            <person name="Ramirez L."/>
            <person name="Pisabarro A.G."/>
            <person name="Kuo A."/>
            <person name="Tritt A."/>
            <person name="Lipzen A."/>
            <person name="He G."/>
            <person name="Yan M."/>
            <person name="Ng V."/>
            <person name="Cullen D."/>
            <person name="Martin F."/>
            <person name="Rosso M.-N."/>
            <person name="Henrissat B."/>
            <person name="Hibbett D."/>
            <person name="Martinez A.T."/>
            <person name="Grigoriev I.V."/>
        </authorList>
    </citation>
    <scope>NUCLEOTIDE SEQUENCE</scope>
    <source>
        <strain evidence="2">CBS 506.95</strain>
    </source>
</reference>
<gene>
    <name evidence="2" type="ORF">CPB83DRAFT_580832</name>
</gene>
<evidence type="ECO:0000313" key="3">
    <source>
        <dbReference type="Proteomes" id="UP000807306"/>
    </source>
</evidence>
<comment type="caution">
    <text evidence="2">The sequence shown here is derived from an EMBL/GenBank/DDBJ whole genome shotgun (WGS) entry which is preliminary data.</text>
</comment>
<evidence type="ECO:0000256" key="1">
    <source>
        <dbReference type="SAM" id="SignalP"/>
    </source>
</evidence>
<evidence type="ECO:0008006" key="4">
    <source>
        <dbReference type="Google" id="ProtNLM"/>
    </source>
</evidence>
<dbReference type="EMBL" id="MU157830">
    <property type="protein sequence ID" value="KAF9532765.1"/>
    <property type="molecule type" value="Genomic_DNA"/>
</dbReference>
<accession>A0A9P6EPU7</accession>
<feature type="chain" id="PRO_5040430288" description="Secreted protein" evidence="1">
    <location>
        <begin position="23"/>
        <end position="82"/>
    </location>
</feature>
<name>A0A9P6EPU7_9AGAR</name>
<proteinExistence type="predicted"/>
<keyword evidence="3" id="KW-1185">Reference proteome</keyword>
<feature type="signal peptide" evidence="1">
    <location>
        <begin position="1"/>
        <end position="22"/>
    </location>
</feature>
<keyword evidence="1" id="KW-0732">Signal</keyword>
<evidence type="ECO:0000313" key="2">
    <source>
        <dbReference type="EMBL" id="KAF9532765.1"/>
    </source>
</evidence>
<protein>
    <recommendedName>
        <fullName evidence="4">Secreted protein</fullName>
    </recommendedName>
</protein>
<dbReference type="AlphaFoldDB" id="A0A9P6EPU7"/>
<sequence length="82" mass="9404">MVCPLMALINAWLVLVFLSKKAERICLVECYKNDIRRRHHLSATFHYPSSTHSQQPRKVLQAICCATSFLHQLIRLPVGTLS</sequence>
<dbReference type="Proteomes" id="UP000807306">
    <property type="component" value="Unassembled WGS sequence"/>
</dbReference>